<gene>
    <name evidence="1" type="ORF">PPRIM_AZ9-3.1.T1570117</name>
</gene>
<reference evidence="1" key="1">
    <citation type="submission" date="2021-01" db="EMBL/GenBank/DDBJ databases">
        <authorList>
            <consortium name="Genoscope - CEA"/>
            <person name="William W."/>
        </authorList>
    </citation>
    <scope>NUCLEOTIDE SEQUENCE</scope>
</reference>
<keyword evidence="2" id="KW-1185">Reference proteome</keyword>
<dbReference type="AlphaFoldDB" id="A0A8S1QHN2"/>
<evidence type="ECO:0000313" key="2">
    <source>
        <dbReference type="Proteomes" id="UP000688137"/>
    </source>
</evidence>
<sequence length="92" mass="11060">MRLNSKINLVKLMQLSDQPIQHQFINAQSSLFWIFIIRNYANQHQKYLVITFSILLCHLIKQKMLKEGYFSNMIKLLQHNQMKLNKQLKQLS</sequence>
<accession>A0A8S1QHN2</accession>
<dbReference type="EMBL" id="CAJJDM010000162">
    <property type="protein sequence ID" value="CAD8114040.1"/>
    <property type="molecule type" value="Genomic_DNA"/>
</dbReference>
<organism evidence="1 2">
    <name type="scientific">Paramecium primaurelia</name>
    <dbReference type="NCBI Taxonomy" id="5886"/>
    <lineage>
        <taxon>Eukaryota</taxon>
        <taxon>Sar</taxon>
        <taxon>Alveolata</taxon>
        <taxon>Ciliophora</taxon>
        <taxon>Intramacronucleata</taxon>
        <taxon>Oligohymenophorea</taxon>
        <taxon>Peniculida</taxon>
        <taxon>Parameciidae</taxon>
        <taxon>Paramecium</taxon>
    </lineage>
</organism>
<name>A0A8S1QHN2_PARPR</name>
<evidence type="ECO:0000313" key="1">
    <source>
        <dbReference type="EMBL" id="CAD8114040.1"/>
    </source>
</evidence>
<comment type="caution">
    <text evidence="1">The sequence shown here is derived from an EMBL/GenBank/DDBJ whole genome shotgun (WGS) entry which is preliminary data.</text>
</comment>
<dbReference type="Proteomes" id="UP000688137">
    <property type="component" value="Unassembled WGS sequence"/>
</dbReference>
<proteinExistence type="predicted"/>
<protein>
    <submittedName>
        <fullName evidence="1">Uncharacterized protein</fullName>
    </submittedName>
</protein>